<dbReference type="Gene3D" id="1.20.5.3310">
    <property type="match status" value="1"/>
</dbReference>
<keyword evidence="5 9" id="KW-0653">Protein transport</keyword>
<comment type="similarity">
    <text evidence="9">Belongs to the TatA/E family.</text>
</comment>
<dbReference type="NCBIfam" id="NF011430">
    <property type="entry name" value="PRK14861.1"/>
    <property type="match status" value="1"/>
</dbReference>
<dbReference type="EMBL" id="LBOW01000007">
    <property type="protein sequence ID" value="KKP44608.1"/>
    <property type="molecule type" value="Genomic_DNA"/>
</dbReference>
<evidence type="ECO:0000313" key="10">
    <source>
        <dbReference type="EMBL" id="KKP44608.1"/>
    </source>
</evidence>
<comment type="function">
    <text evidence="9">Part of the twin-arginine translocation (Tat) system that transports large folded proteins containing a characteristic twin-arginine motif in their signal peptide across membranes. TatA could form the protein-conducting channel of the Tat system.</text>
</comment>
<evidence type="ECO:0000256" key="8">
    <source>
        <dbReference type="ARBA" id="ARBA00023136"/>
    </source>
</evidence>
<evidence type="ECO:0000256" key="5">
    <source>
        <dbReference type="ARBA" id="ARBA00022927"/>
    </source>
</evidence>
<sequence>MLQNIGTTEIIIIAVVLLILFGGKKLPELGKGIGDSIKEFKKSVSSKSEN</sequence>
<comment type="subcellular location">
    <subcellularLocation>
        <location evidence="1 9">Cell membrane</location>
        <topology evidence="1 9">Single-pass membrane protein</topology>
    </subcellularLocation>
</comment>
<feature type="transmembrane region" description="Helical" evidence="9">
    <location>
        <begin position="6"/>
        <end position="23"/>
    </location>
</feature>
<dbReference type="GO" id="GO:0033281">
    <property type="term" value="C:TAT protein transport complex"/>
    <property type="evidence" value="ECO:0007669"/>
    <property type="project" value="UniProtKB-UniRule"/>
</dbReference>
<keyword evidence="8 9" id="KW-0472">Membrane</keyword>
<gene>
    <name evidence="9" type="primary">tatA</name>
    <name evidence="10" type="ORF">UR35_C0007G0024</name>
</gene>
<organism evidence="10 11">
    <name type="scientific">Candidatus Woesebacteria bacterium GW2011_GWB1_33_22</name>
    <dbReference type="NCBI Taxonomy" id="1618566"/>
    <lineage>
        <taxon>Bacteria</taxon>
        <taxon>Candidatus Woeseibacteriota</taxon>
    </lineage>
</organism>
<dbReference type="GO" id="GO:0043953">
    <property type="term" value="P:protein transport by the Tat complex"/>
    <property type="evidence" value="ECO:0007669"/>
    <property type="project" value="UniProtKB-UniRule"/>
</dbReference>
<evidence type="ECO:0000256" key="2">
    <source>
        <dbReference type="ARBA" id="ARBA00022448"/>
    </source>
</evidence>
<comment type="caution">
    <text evidence="10">The sequence shown here is derived from an EMBL/GenBank/DDBJ whole genome shotgun (WGS) entry which is preliminary data.</text>
</comment>
<protein>
    <recommendedName>
        <fullName evidence="9">Sec-independent protein translocase protein TatA</fullName>
    </recommendedName>
</protein>
<comment type="subunit">
    <text evidence="9">Forms a complex with TatC.</text>
</comment>
<keyword evidence="6 9" id="KW-1133">Transmembrane helix</keyword>
<dbReference type="HAMAP" id="MF_00236">
    <property type="entry name" value="TatA_E"/>
    <property type="match status" value="1"/>
</dbReference>
<evidence type="ECO:0000256" key="6">
    <source>
        <dbReference type="ARBA" id="ARBA00022989"/>
    </source>
</evidence>
<proteinExistence type="inferred from homology"/>
<evidence type="ECO:0000256" key="9">
    <source>
        <dbReference type="HAMAP-Rule" id="MF_00236"/>
    </source>
</evidence>
<keyword evidence="3 9" id="KW-1003">Cell membrane</keyword>
<accession>A0A0F9ZKE0</accession>
<evidence type="ECO:0000256" key="4">
    <source>
        <dbReference type="ARBA" id="ARBA00022692"/>
    </source>
</evidence>
<dbReference type="AlphaFoldDB" id="A0A0F9ZKE0"/>
<dbReference type="InterPro" id="IPR003369">
    <property type="entry name" value="TatA/B/E"/>
</dbReference>
<dbReference type="NCBIfam" id="TIGR01411">
    <property type="entry name" value="tatAE"/>
    <property type="match status" value="1"/>
</dbReference>
<reference evidence="10 11" key="1">
    <citation type="journal article" date="2015" name="Nature">
        <title>rRNA introns, odd ribosomes, and small enigmatic genomes across a large radiation of phyla.</title>
        <authorList>
            <person name="Brown C.T."/>
            <person name="Hug L.A."/>
            <person name="Thomas B.C."/>
            <person name="Sharon I."/>
            <person name="Castelle C.J."/>
            <person name="Singh A."/>
            <person name="Wilkins M.J."/>
            <person name="Williams K.H."/>
            <person name="Banfield J.F."/>
        </authorList>
    </citation>
    <scope>NUCLEOTIDE SEQUENCE [LARGE SCALE GENOMIC DNA]</scope>
</reference>
<name>A0A0F9ZKE0_9BACT</name>
<evidence type="ECO:0000256" key="7">
    <source>
        <dbReference type="ARBA" id="ARBA00023010"/>
    </source>
</evidence>
<evidence type="ECO:0000256" key="1">
    <source>
        <dbReference type="ARBA" id="ARBA00004162"/>
    </source>
</evidence>
<evidence type="ECO:0000256" key="3">
    <source>
        <dbReference type="ARBA" id="ARBA00022475"/>
    </source>
</evidence>
<dbReference type="Proteomes" id="UP000034778">
    <property type="component" value="Unassembled WGS sequence"/>
</dbReference>
<evidence type="ECO:0000313" key="11">
    <source>
        <dbReference type="Proteomes" id="UP000034778"/>
    </source>
</evidence>
<dbReference type="PANTHER" id="PTHR42982:SF1">
    <property type="entry name" value="SEC-INDEPENDENT PROTEIN TRANSLOCASE PROTEIN TATA"/>
    <property type="match status" value="1"/>
</dbReference>
<keyword evidence="2 9" id="KW-0813">Transport</keyword>
<dbReference type="STRING" id="1618566.UR35_C0007G0024"/>
<dbReference type="PANTHER" id="PTHR42982">
    <property type="entry name" value="SEC-INDEPENDENT PROTEIN TRANSLOCASE PROTEIN TATA"/>
    <property type="match status" value="1"/>
</dbReference>
<dbReference type="GO" id="GO:0008320">
    <property type="term" value="F:protein transmembrane transporter activity"/>
    <property type="evidence" value="ECO:0007669"/>
    <property type="project" value="UniProtKB-UniRule"/>
</dbReference>
<dbReference type="InterPro" id="IPR006312">
    <property type="entry name" value="TatA/E"/>
</dbReference>
<dbReference type="Pfam" id="PF02416">
    <property type="entry name" value="TatA_B_E"/>
    <property type="match status" value="1"/>
</dbReference>
<keyword evidence="7 9" id="KW-0811">Translocation</keyword>
<keyword evidence="4 9" id="KW-0812">Transmembrane</keyword>